<feature type="region of interest" description="Disordered" evidence="1">
    <location>
        <begin position="1"/>
        <end position="20"/>
    </location>
</feature>
<keyword evidence="3" id="KW-1185">Reference proteome</keyword>
<feature type="compositionally biased region" description="Polar residues" evidence="1">
    <location>
        <begin position="611"/>
        <end position="622"/>
    </location>
</feature>
<evidence type="ECO:0000256" key="1">
    <source>
        <dbReference type="SAM" id="MobiDB-lite"/>
    </source>
</evidence>
<sequence length="667" mass="70697">MVHPFAAASGPSFATPRMSSASTVPADSLALVDYASSSWGVTSLSSTFHESSPASSSSTHVQTPHASYHSTFDWGVAVSQYPTREQRTTVVLNSPSTVIPDESPVLPLHDLPAFAMYNDECRDDQKRLPEMAARHMRMSYSSSNHLASAAASAPAVHAPSALRRAASSTKRASAAAAAIDLTGLAGRPPIPTRSPKRRPPPLPMTDKATAPSDTTTQTPPDAPPLPSPVQQDELASMAEAAAVALRRRTRSAPFNPHPFAYSDSSSSRSSSPSSSITLLLDTHRRSQSVGGESHPLSRIAPPPRRPRAGSAVSSRPSSRGSSVMLQPLTPLASLPPQRRAPPPAPIALPGKRSSSRSTFLTPKASPPPLPGPPPMRPLPPRPSPKRAPPPTRAPPPPPPESPSDSRTPSPRSHSGPAVIAQQSLSQSIKNKTLAVHEQQPVAGPSTSHRPPQMTPAEVYVEAIAAIRAAEFWDWPIPPPISMRNRPRRVSPVKVLESKPSLATLASTTSSSAPSHFTLDSASVASGSESSHGLTEVEFLPEAQIDFSAAPPQDFTKALGFVAPSSLLDFPWDLNLEINTTAAPVTETTYYTHGRQHSASTAGSLSDELPRRTNSSGPSSEQGPLTPDDVPEEPFFDRPPPLPPKQRAQTMPPAKRVSVRPAKFGVPF</sequence>
<gene>
    <name evidence="2" type="ORF">EHS24_002853</name>
</gene>
<name>A0A427XGB3_9TREE</name>
<dbReference type="AlphaFoldDB" id="A0A427XGB3"/>
<dbReference type="GeneID" id="39587396"/>
<feature type="region of interest" description="Disordered" evidence="1">
    <location>
        <begin position="179"/>
        <end position="231"/>
    </location>
</feature>
<feature type="compositionally biased region" description="Pro residues" evidence="1">
    <location>
        <begin position="364"/>
        <end position="401"/>
    </location>
</feature>
<protein>
    <submittedName>
        <fullName evidence="2">Uncharacterized protein</fullName>
    </submittedName>
</protein>
<organism evidence="2 3">
    <name type="scientific">Apiotrichum porosum</name>
    <dbReference type="NCBI Taxonomy" id="105984"/>
    <lineage>
        <taxon>Eukaryota</taxon>
        <taxon>Fungi</taxon>
        <taxon>Dikarya</taxon>
        <taxon>Basidiomycota</taxon>
        <taxon>Agaricomycotina</taxon>
        <taxon>Tremellomycetes</taxon>
        <taxon>Trichosporonales</taxon>
        <taxon>Trichosporonaceae</taxon>
        <taxon>Apiotrichum</taxon>
    </lineage>
</organism>
<dbReference type="STRING" id="105984.A0A427XGB3"/>
<feature type="region of interest" description="Disordered" evidence="1">
    <location>
        <begin position="591"/>
        <end position="667"/>
    </location>
</feature>
<feature type="region of interest" description="Disordered" evidence="1">
    <location>
        <begin position="248"/>
        <end position="429"/>
    </location>
</feature>
<dbReference type="EMBL" id="RSCE01000014">
    <property type="protein sequence ID" value="RSH77793.1"/>
    <property type="molecule type" value="Genomic_DNA"/>
</dbReference>
<evidence type="ECO:0000313" key="3">
    <source>
        <dbReference type="Proteomes" id="UP000279236"/>
    </source>
</evidence>
<dbReference type="PRINTS" id="PR01217">
    <property type="entry name" value="PRICHEXTENSN"/>
</dbReference>
<feature type="compositionally biased region" description="Low complexity" evidence="1">
    <location>
        <begin position="262"/>
        <end position="275"/>
    </location>
</feature>
<proteinExistence type="predicted"/>
<dbReference type="RefSeq" id="XP_028472940.1">
    <property type="nucleotide sequence ID" value="XM_028618573.1"/>
</dbReference>
<feature type="compositionally biased region" description="Low complexity" evidence="1">
    <location>
        <begin position="402"/>
        <end position="412"/>
    </location>
</feature>
<feature type="compositionally biased region" description="Low complexity" evidence="1">
    <location>
        <begin position="209"/>
        <end position="219"/>
    </location>
</feature>
<reference evidence="2 3" key="1">
    <citation type="submission" date="2018-11" db="EMBL/GenBank/DDBJ databases">
        <title>Genome sequence of Apiotrichum porosum DSM 27194.</title>
        <authorList>
            <person name="Aliyu H."/>
            <person name="Gorte O."/>
            <person name="Ochsenreither K."/>
        </authorList>
    </citation>
    <scope>NUCLEOTIDE SEQUENCE [LARGE SCALE GENOMIC DNA]</scope>
    <source>
        <strain evidence="2 3">DSM 27194</strain>
    </source>
</reference>
<feature type="compositionally biased region" description="Low complexity" evidence="1">
    <location>
        <begin position="308"/>
        <end position="323"/>
    </location>
</feature>
<comment type="caution">
    <text evidence="2">The sequence shown here is derived from an EMBL/GenBank/DDBJ whole genome shotgun (WGS) entry which is preliminary data.</text>
</comment>
<feature type="compositionally biased region" description="Polar residues" evidence="1">
    <location>
        <begin position="420"/>
        <end position="429"/>
    </location>
</feature>
<feature type="compositionally biased region" description="Polar residues" evidence="1">
    <location>
        <begin position="591"/>
        <end position="603"/>
    </location>
</feature>
<dbReference type="Proteomes" id="UP000279236">
    <property type="component" value="Unassembled WGS sequence"/>
</dbReference>
<evidence type="ECO:0000313" key="2">
    <source>
        <dbReference type="EMBL" id="RSH77793.1"/>
    </source>
</evidence>
<accession>A0A427XGB3</accession>